<evidence type="ECO:0000256" key="3">
    <source>
        <dbReference type="ARBA" id="ARBA00022691"/>
    </source>
</evidence>
<dbReference type="EMBL" id="CP011311">
    <property type="protein sequence ID" value="AKE39140.1"/>
    <property type="molecule type" value="Genomic_DNA"/>
</dbReference>
<dbReference type="GO" id="GO:0032259">
    <property type="term" value="P:methylation"/>
    <property type="evidence" value="ECO:0007669"/>
    <property type="project" value="UniProtKB-KW"/>
</dbReference>
<dbReference type="STRING" id="161896.UL81_05880"/>
<keyword evidence="1 4" id="KW-0489">Methyltransferase</keyword>
<organism evidence="4 5">
    <name type="scientific">Corynebacterium camporealensis</name>
    <dbReference type="NCBI Taxonomy" id="161896"/>
    <lineage>
        <taxon>Bacteria</taxon>
        <taxon>Bacillati</taxon>
        <taxon>Actinomycetota</taxon>
        <taxon>Actinomycetes</taxon>
        <taxon>Mycobacteriales</taxon>
        <taxon>Corynebacteriaceae</taxon>
        <taxon>Corynebacterium</taxon>
    </lineage>
</organism>
<accession>A0A0F6QWS6</accession>
<evidence type="ECO:0000313" key="4">
    <source>
        <dbReference type="EMBL" id="AKE39140.1"/>
    </source>
</evidence>
<dbReference type="PANTHER" id="PTHR43464:SF19">
    <property type="entry name" value="UBIQUINONE BIOSYNTHESIS O-METHYLTRANSFERASE, MITOCHONDRIAL"/>
    <property type="match status" value="1"/>
</dbReference>
<reference evidence="4 5" key="1">
    <citation type="journal article" date="2015" name="Genome Announc.">
        <title>Complete Genome Sequence of Corynebacterium camporealensis DSM 44610, Isolated from the Milk of a Manchega Sheep with Subclinical Mastitis.</title>
        <authorList>
            <person name="Ruckert C."/>
            <person name="Albersmeier A."/>
            <person name="Winkler A."/>
            <person name="Tauch A."/>
        </authorList>
    </citation>
    <scope>NUCLEOTIDE SEQUENCE [LARGE SCALE GENOMIC DNA]</scope>
    <source>
        <strain evidence="4 5">DSM 44610</strain>
    </source>
</reference>
<gene>
    <name evidence="4" type="primary">cheR</name>
    <name evidence="4" type="ORF">UL81_05880</name>
</gene>
<dbReference type="KEGG" id="ccj:UL81_05880"/>
<protein>
    <submittedName>
        <fullName evidence="4">Methyltransferase domain</fullName>
        <ecNumber evidence="4">2.1.1.80</ecNumber>
    </submittedName>
</protein>
<evidence type="ECO:0000313" key="5">
    <source>
        <dbReference type="Proteomes" id="UP000033566"/>
    </source>
</evidence>
<evidence type="ECO:0000256" key="1">
    <source>
        <dbReference type="ARBA" id="ARBA00022603"/>
    </source>
</evidence>
<dbReference type="InterPro" id="IPR041698">
    <property type="entry name" value="Methyltransf_25"/>
</dbReference>
<keyword evidence="5" id="KW-1185">Reference proteome</keyword>
<dbReference type="InterPro" id="IPR029063">
    <property type="entry name" value="SAM-dependent_MTases_sf"/>
</dbReference>
<dbReference type="SUPFAM" id="SSF53335">
    <property type="entry name" value="S-adenosyl-L-methionine-dependent methyltransferases"/>
    <property type="match status" value="1"/>
</dbReference>
<dbReference type="Proteomes" id="UP000033566">
    <property type="component" value="Chromosome"/>
</dbReference>
<keyword evidence="3" id="KW-0949">S-adenosyl-L-methionine</keyword>
<dbReference type="Gene3D" id="3.40.50.150">
    <property type="entry name" value="Vaccinia Virus protein VP39"/>
    <property type="match status" value="1"/>
</dbReference>
<sequence>MPTWKEVTSANPEHSHNFARKWKVLEAQGKDIHGEARLVDAMVERNSRILDAGCGTGRLGGELLRRGHEVVGVDVDPILIQHAEADHPEGTWEVGDLSEDTIPGENFDLAVAAGNVMGFLAVEGRTAALRNIFDSLHPGGRFVTGFGEGRGWEFDDFMQMAKEVGFRVDFKFSSWDLKVFHPNSTFLVAVLSKPGSSLLD</sequence>
<dbReference type="RefSeq" id="WP_035104605.1">
    <property type="nucleotide sequence ID" value="NZ_CP011311.1"/>
</dbReference>
<dbReference type="AlphaFoldDB" id="A0A0F6QWS6"/>
<dbReference type="GO" id="GO:0008983">
    <property type="term" value="F:protein-glutamate O-methyltransferase activity"/>
    <property type="evidence" value="ECO:0007669"/>
    <property type="project" value="UniProtKB-EC"/>
</dbReference>
<evidence type="ECO:0000256" key="2">
    <source>
        <dbReference type="ARBA" id="ARBA00022679"/>
    </source>
</evidence>
<proteinExistence type="predicted"/>
<dbReference type="Pfam" id="PF13649">
    <property type="entry name" value="Methyltransf_25"/>
    <property type="match status" value="1"/>
</dbReference>
<dbReference type="EC" id="2.1.1.80" evidence="4"/>
<dbReference type="PANTHER" id="PTHR43464">
    <property type="entry name" value="METHYLTRANSFERASE"/>
    <property type="match status" value="1"/>
</dbReference>
<keyword evidence="2 4" id="KW-0808">Transferase</keyword>
<dbReference type="PATRIC" id="fig|161896.4.peg.1152"/>
<dbReference type="CDD" id="cd02440">
    <property type="entry name" value="AdoMet_MTases"/>
    <property type="match status" value="1"/>
</dbReference>
<dbReference type="HOGENOM" id="CLU_092418_0_0_11"/>
<dbReference type="OrthoDB" id="7062303at2"/>
<name>A0A0F6QWS6_9CORY</name>